<gene>
    <name evidence="17" type="primary">RvY_12780-1</name>
    <name evidence="17" type="synonym">RvY_12780.1</name>
    <name evidence="17" type="ORF">RvY_12780</name>
</gene>
<dbReference type="EMBL" id="BDGG01000008">
    <property type="protein sequence ID" value="GAV02183.1"/>
    <property type="molecule type" value="Genomic_DNA"/>
</dbReference>
<evidence type="ECO:0000256" key="6">
    <source>
        <dbReference type="ARBA" id="ARBA00022703"/>
    </source>
</evidence>
<feature type="compositionally biased region" description="Polar residues" evidence="15">
    <location>
        <begin position="29"/>
        <end position="47"/>
    </location>
</feature>
<dbReference type="STRING" id="947166.A0A1D1VPS2"/>
<dbReference type="PANTHER" id="PTHR46116:SF26">
    <property type="entry name" value="UBIQUITIN-CONJUGATING ENZYME E2 Z"/>
    <property type="match status" value="1"/>
</dbReference>
<evidence type="ECO:0000256" key="8">
    <source>
        <dbReference type="ARBA" id="ARBA00022786"/>
    </source>
</evidence>
<dbReference type="InterPro" id="IPR016135">
    <property type="entry name" value="UBQ-conjugating_enzyme/RWD"/>
</dbReference>
<dbReference type="OrthoDB" id="47801at2759"/>
<dbReference type="GO" id="GO:0043066">
    <property type="term" value="P:negative regulation of apoptotic process"/>
    <property type="evidence" value="ECO:0007669"/>
    <property type="project" value="TreeGrafter"/>
</dbReference>
<dbReference type="SUPFAM" id="SSF54495">
    <property type="entry name" value="UBC-like"/>
    <property type="match status" value="1"/>
</dbReference>
<comment type="subcellular location">
    <subcellularLocation>
        <location evidence="2">Cytoplasm</location>
    </subcellularLocation>
    <subcellularLocation>
        <location evidence="1">Nucleus</location>
    </subcellularLocation>
</comment>
<dbReference type="GO" id="GO:0061631">
    <property type="term" value="F:ubiquitin conjugating enzyme activity"/>
    <property type="evidence" value="ECO:0007669"/>
    <property type="project" value="UniProtKB-EC"/>
</dbReference>
<feature type="region of interest" description="Disordered" evidence="15">
    <location>
        <begin position="1"/>
        <end position="104"/>
    </location>
</feature>
<evidence type="ECO:0000256" key="4">
    <source>
        <dbReference type="ARBA" id="ARBA00022490"/>
    </source>
</evidence>
<dbReference type="Proteomes" id="UP000186922">
    <property type="component" value="Unassembled WGS sequence"/>
</dbReference>
<dbReference type="InterPro" id="IPR000608">
    <property type="entry name" value="UBC"/>
</dbReference>
<dbReference type="GO" id="GO:0005634">
    <property type="term" value="C:nucleus"/>
    <property type="evidence" value="ECO:0007669"/>
    <property type="project" value="UniProtKB-SubCell"/>
</dbReference>
<reference evidence="17 18" key="1">
    <citation type="journal article" date="2016" name="Nat. Commun.">
        <title>Extremotolerant tardigrade genome and improved radiotolerance of human cultured cells by tardigrade-unique protein.</title>
        <authorList>
            <person name="Hashimoto T."/>
            <person name="Horikawa D.D."/>
            <person name="Saito Y."/>
            <person name="Kuwahara H."/>
            <person name="Kozuka-Hata H."/>
            <person name="Shin-I T."/>
            <person name="Minakuchi Y."/>
            <person name="Ohishi K."/>
            <person name="Motoyama A."/>
            <person name="Aizu T."/>
            <person name="Enomoto A."/>
            <person name="Kondo K."/>
            <person name="Tanaka S."/>
            <person name="Hara Y."/>
            <person name="Koshikawa S."/>
            <person name="Sagara H."/>
            <person name="Miura T."/>
            <person name="Yokobori S."/>
            <person name="Miyagawa K."/>
            <person name="Suzuki Y."/>
            <person name="Kubo T."/>
            <person name="Oyama M."/>
            <person name="Kohara Y."/>
            <person name="Fujiyama A."/>
            <person name="Arakawa K."/>
            <person name="Katayama T."/>
            <person name="Toyoda A."/>
            <person name="Kunieda T."/>
        </authorList>
    </citation>
    <scope>NUCLEOTIDE SEQUENCE [LARGE SCALE GENOMIC DNA]</scope>
    <source>
        <strain evidence="17 18">YOKOZUNA-1</strain>
    </source>
</reference>
<keyword evidence="6" id="KW-0053">Apoptosis</keyword>
<evidence type="ECO:0000259" key="16">
    <source>
        <dbReference type="PROSITE" id="PS50127"/>
    </source>
</evidence>
<feature type="region of interest" description="Disordered" evidence="15">
    <location>
        <begin position="209"/>
        <end position="244"/>
    </location>
</feature>
<keyword evidence="8" id="KW-0833">Ubl conjugation pathway</keyword>
<comment type="caution">
    <text evidence="17">The sequence shown here is derived from an EMBL/GenBank/DDBJ whole genome shotgun (WGS) entry which is preliminary data.</text>
</comment>
<evidence type="ECO:0000256" key="15">
    <source>
        <dbReference type="SAM" id="MobiDB-lite"/>
    </source>
</evidence>
<keyword evidence="7" id="KW-0547">Nucleotide-binding</keyword>
<feature type="compositionally biased region" description="Polar residues" evidence="15">
    <location>
        <begin position="220"/>
        <end position="229"/>
    </location>
</feature>
<dbReference type="GO" id="GO:0005524">
    <property type="term" value="F:ATP binding"/>
    <property type="evidence" value="ECO:0007669"/>
    <property type="project" value="UniProtKB-KW"/>
</dbReference>
<evidence type="ECO:0000313" key="18">
    <source>
        <dbReference type="Proteomes" id="UP000186922"/>
    </source>
</evidence>
<evidence type="ECO:0000256" key="11">
    <source>
        <dbReference type="ARBA" id="ARBA00039894"/>
    </source>
</evidence>
<evidence type="ECO:0000256" key="7">
    <source>
        <dbReference type="ARBA" id="ARBA00022741"/>
    </source>
</evidence>
<dbReference type="GO" id="GO:0004869">
    <property type="term" value="F:cysteine-type endopeptidase inhibitor activity"/>
    <property type="evidence" value="ECO:0007669"/>
    <property type="project" value="TreeGrafter"/>
</dbReference>
<keyword evidence="18" id="KW-1185">Reference proteome</keyword>
<dbReference type="CDD" id="cd23809">
    <property type="entry name" value="UBCc_UBE2Z"/>
    <property type="match status" value="1"/>
</dbReference>
<dbReference type="AlphaFoldDB" id="A0A1D1VPS2"/>
<accession>A0A1D1VPS2</accession>
<evidence type="ECO:0000256" key="9">
    <source>
        <dbReference type="ARBA" id="ARBA00022840"/>
    </source>
</evidence>
<evidence type="ECO:0000256" key="13">
    <source>
        <dbReference type="ARBA" id="ARBA00042316"/>
    </source>
</evidence>
<evidence type="ECO:0000256" key="5">
    <source>
        <dbReference type="ARBA" id="ARBA00022679"/>
    </source>
</evidence>
<evidence type="ECO:0000256" key="1">
    <source>
        <dbReference type="ARBA" id="ARBA00004123"/>
    </source>
</evidence>
<protein>
    <recommendedName>
        <fullName evidence="11">Ubiquitin-conjugating enzyme E2 Z</fullName>
        <ecNumber evidence="3">2.3.2.23</ecNumber>
    </recommendedName>
    <alternativeName>
        <fullName evidence="12">E2 ubiquitin-conjugating enzyme Z</fullName>
    </alternativeName>
    <alternativeName>
        <fullName evidence="14">Ubiquitin carrier protein Z</fullName>
    </alternativeName>
    <alternativeName>
        <fullName evidence="13">Ubiquitin-protein ligase Z</fullName>
    </alternativeName>
</protein>
<dbReference type="GO" id="GO:0006915">
    <property type="term" value="P:apoptotic process"/>
    <property type="evidence" value="ECO:0007669"/>
    <property type="project" value="UniProtKB-KW"/>
</dbReference>
<sequence>MPSRKRKISTETPSQVDMNPAGAAKEEPSVSSGTRSSKATAAPSGTQPLEAVRQTRSMSKMNNPPANPAAPTNTSGRGKQKKQKQAANSAFGMEWNDDDDDEDFFPPSSQPFAIPVSAAPNLPGGAFNPPPPHWTPFFASHSLPPWMQGAPGSAAYAATPNGSGWAQVSGNGPAYFKQNMPPHGQGSAGDAPPLPFSLSGLGLGPTDPFTGPGGMFSLSGKHSSANPHQSPWDPRQSPDWDKTEASAMCKKRMQHDLANSLSDEDCMGIYIQPDEKNITKLHALVIGPKDTPYEGGFFLFFVRCPPDYPLRPPKVAVLTTGNGRVRFGPNLYNCGKVCLSILGTWTGPSWTAAMTMSVLLTSIRSLMSVGALRNEPSYENRALTEPAVIAYDRNVKYETIRVAVLDNLDIVLTAGQTTFSEKFCQVMLKSFSENCETIITLCEVEIQQQANLPPSTTKPQPRGYNPEMSYVMSVGGQYGPGGAQHNWKQLKDRLQAMKPRVRKALSGTQAPITIS</sequence>
<dbReference type="PROSITE" id="PS50127">
    <property type="entry name" value="UBC_2"/>
    <property type="match status" value="1"/>
</dbReference>
<dbReference type="EC" id="2.3.2.23" evidence="3"/>
<feature type="domain" description="UBC core" evidence="16">
    <location>
        <begin position="248"/>
        <end position="404"/>
    </location>
</feature>
<evidence type="ECO:0000313" key="17">
    <source>
        <dbReference type="EMBL" id="GAV02183.1"/>
    </source>
</evidence>
<proteinExistence type="predicted"/>
<dbReference type="Pfam" id="PF00179">
    <property type="entry name" value="UQ_con"/>
    <property type="match status" value="1"/>
</dbReference>
<organism evidence="17 18">
    <name type="scientific">Ramazzottius varieornatus</name>
    <name type="common">Water bear</name>
    <name type="synonym">Tardigrade</name>
    <dbReference type="NCBI Taxonomy" id="947166"/>
    <lineage>
        <taxon>Eukaryota</taxon>
        <taxon>Metazoa</taxon>
        <taxon>Ecdysozoa</taxon>
        <taxon>Tardigrada</taxon>
        <taxon>Eutardigrada</taxon>
        <taxon>Parachela</taxon>
        <taxon>Hypsibioidea</taxon>
        <taxon>Ramazzottiidae</taxon>
        <taxon>Ramazzottius</taxon>
    </lineage>
</organism>
<keyword evidence="5" id="KW-0808">Transferase</keyword>
<keyword evidence="4" id="KW-0963">Cytoplasm</keyword>
<name>A0A1D1VPS2_RAMVA</name>
<dbReference type="GO" id="GO:0005737">
    <property type="term" value="C:cytoplasm"/>
    <property type="evidence" value="ECO:0007669"/>
    <property type="project" value="UniProtKB-SubCell"/>
</dbReference>
<evidence type="ECO:0000256" key="14">
    <source>
        <dbReference type="ARBA" id="ARBA00042401"/>
    </source>
</evidence>
<evidence type="ECO:0000256" key="2">
    <source>
        <dbReference type="ARBA" id="ARBA00004496"/>
    </source>
</evidence>
<evidence type="ECO:0000256" key="10">
    <source>
        <dbReference type="ARBA" id="ARBA00023242"/>
    </source>
</evidence>
<dbReference type="Gene3D" id="3.10.110.10">
    <property type="entry name" value="Ubiquitin Conjugating Enzyme"/>
    <property type="match status" value="1"/>
</dbReference>
<dbReference type="PANTHER" id="PTHR46116">
    <property type="entry name" value="(E3-INDEPENDENT) E2 UBIQUITIN-CONJUGATING ENZYME"/>
    <property type="match status" value="1"/>
</dbReference>
<dbReference type="SMART" id="SM00212">
    <property type="entry name" value="UBCc"/>
    <property type="match status" value="1"/>
</dbReference>
<keyword evidence="10" id="KW-0539">Nucleus</keyword>
<feature type="compositionally biased region" description="Acidic residues" evidence="15">
    <location>
        <begin position="95"/>
        <end position="104"/>
    </location>
</feature>
<evidence type="ECO:0000256" key="12">
    <source>
        <dbReference type="ARBA" id="ARBA00041798"/>
    </source>
</evidence>
<keyword evidence="9" id="KW-0067">ATP-binding</keyword>
<evidence type="ECO:0000256" key="3">
    <source>
        <dbReference type="ARBA" id="ARBA00012486"/>
    </source>
</evidence>